<evidence type="ECO:0000256" key="3">
    <source>
        <dbReference type="SAM" id="MobiDB-lite"/>
    </source>
</evidence>
<accession>A0A9W4XD66</accession>
<dbReference type="AlphaFoldDB" id="A0A9W4XD66"/>
<dbReference type="InterPro" id="IPR014755">
    <property type="entry name" value="Cu-Rt/internalin_Ig-like"/>
</dbReference>
<evidence type="ECO:0000313" key="7">
    <source>
        <dbReference type="Proteomes" id="UP001154255"/>
    </source>
</evidence>
<dbReference type="EMBL" id="CAMXCS010000002">
    <property type="protein sequence ID" value="CAI3942701.1"/>
    <property type="molecule type" value="Genomic_DNA"/>
</dbReference>
<keyword evidence="8" id="KW-1185">Reference proteome</keyword>
<evidence type="ECO:0000256" key="1">
    <source>
        <dbReference type="ARBA" id="ARBA00022729"/>
    </source>
</evidence>
<protein>
    <submittedName>
        <fullName evidence="5 6">Copper-binding protein CopC (Methionine-rich) (CopC)</fullName>
    </submittedName>
</protein>
<proteinExistence type="predicted"/>
<dbReference type="RefSeq" id="WP_271789648.1">
    <property type="nucleotide sequence ID" value="NZ_CAMXCL010000002.1"/>
</dbReference>
<dbReference type="EMBL" id="CAMXCM010000002">
    <property type="protein sequence ID" value="CAI3940786.1"/>
    <property type="molecule type" value="Genomic_DNA"/>
</dbReference>
<sequence length="154" mass="16768">MQKYYKIKSAALCVLVGASVLGTSVYAIDVKSSIPKANQTLQAGTQEIMLKYDHEFNPFRSRLLLVGEQGEPKLIPATVSLDHTQVKTQYPLTAGKYKLQWQIWTWKGEESSGEIPFTVEENALDTTHSTANLSPAPATNGQSGNASAKQAPSN</sequence>
<dbReference type="GO" id="GO:0005507">
    <property type="term" value="F:copper ion binding"/>
    <property type="evidence" value="ECO:0007669"/>
    <property type="project" value="InterPro"/>
</dbReference>
<reference evidence="5" key="1">
    <citation type="submission" date="2022-10" db="EMBL/GenBank/DDBJ databases">
        <authorList>
            <person name="Botero Cardona J."/>
        </authorList>
    </citation>
    <scope>NUCLEOTIDE SEQUENCE</scope>
    <source>
        <strain evidence="5">LMG 31819</strain>
        <strain evidence="6">R-53529</strain>
    </source>
</reference>
<feature type="domain" description="CopC" evidence="4">
    <location>
        <begin position="30"/>
        <end position="119"/>
    </location>
</feature>
<keyword evidence="2" id="KW-0186">Copper</keyword>
<dbReference type="Pfam" id="PF04234">
    <property type="entry name" value="CopC"/>
    <property type="match status" value="1"/>
</dbReference>
<feature type="region of interest" description="Disordered" evidence="3">
    <location>
        <begin position="127"/>
        <end position="154"/>
    </location>
</feature>
<evidence type="ECO:0000259" key="4">
    <source>
        <dbReference type="Pfam" id="PF04234"/>
    </source>
</evidence>
<gene>
    <name evidence="6" type="ORF">R53529_LOCUS1214</name>
    <name evidence="5" type="ORF">R53530_LOCUS1220</name>
</gene>
<evidence type="ECO:0000313" key="6">
    <source>
        <dbReference type="EMBL" id="CAI3942701.1"/>
    </source>
</evidence>
<organism evidence="5 7">
    <name type="scientific">Commensalibacter communis</name>
    <dbReference type="NCBI Taxonomy" id="2972786"/>
    <lineage>
        <taxon>Bacteria</taxon>
        <taxon>Pseudomonadati</taxon>
        <taxon>Pseudomonadota</taxon>
        <taxon>Alphaproteobacteria</taxon>
        <taxon>Acetobacterales</taxon>
        <taxon>Acetobacteraceae</taxon>
    </lineage>
</organism>
<dbReference type="GO" id="GO:0046688">
    <property type="term" value="P:response to copper ion"/>
    <property type="evidence" value="ECO:0007669"/>
    <property type="project" value="InterPro"/>
</dbReference>
<evidence type="ECO:0000313" key="5">
    <source>
        <dbReference type="EMBL" id="CAI3940786.1"/>
    </source>
</evidence>
<comment type="caution">
    <text evidence="5">The sequence shown here is derived from an EMBL/GenBank/DDBJ whole genome shotgun (WGS) entry which is preliminary data.</text>
</comment>
<dbReference type="InterPro" id="IPR007348">
    <property type="entry name" value="CopC_dom"/>
</dbReference>
<dbReference type="Gene3D" id="2.60.40.1220">
    <property type="match status" value="1"/>
</dbReference>
<dbReference type="SUPFAM" id="SSF81296">
    <property type="entry name" value="E set domains"/>
    <property type="match status" value="1"/>
</dbReference>
<name>A0A9W4XD66_9PROT</name>
<evidence type="ECO:0000256" key="2">
    <source>
        <dbReference type="ARBA" id="ARBA00023008"/>
    </source>
</evidence>
<dbReference type="InterPro" id="IPR014756">
    <property type="entry name" value="Ig_E-set"/>
</dbReference>
<evidence type="ECO:0000313" key="8">
    <source>
        <dbReference type="Proteomes" id="UP001154259"/>
    </source>
</evidence>
<keyword evidence="1" id="KW-0732">Signal</keyword>
<dbReference type="GO" id="GO:0042597">
    <property type="term" value="C:periplasmic space"/>
    <property type="evidence" value="ECO:0007669"/>
    <property type="project" value="InterPro"/>
</dbReference>
<dbReference type="Proteomes" id="UP001154255">
    <property type="component" value="Unassembled WGS sequence"/>
</dbReference>
<dbReference type="Proteomes" id="UP001154259">
    <property type="component" value="Unassembled WGS sequence"/>
</dbReference>